<sequence>MTNNMTLGRAMIGSDALWTKIALVVGGSLLVALAAQVSIPMWPVPISMQTLAVLMVGFVLGSRLGAAALALYLAEGAMGLPVFAGGKAGMAWLFAGPTTGFLFGFVLMAFIAGLAGDRGQRSLLPLVLTGLVAAVALYIPGVLWPMSLAGAFGVEAGWVGTSAAKLWAGWVSPFILGDVVKAVLAALLVAGGWSLAKR</sequence>
<feature type="transmembrane region" description="Helical" evidence="3">
    <location>
        <begin position="51"/>
        <end position="74"/>
    </location>
</feature>
<dbReference type="InterPro" id="IPR003784">
    <property type="entry name" value="BioY"/>
</dbReference>
<dbReference type="STRING" id="1317121.ATO11_17555"/>
<feature type="transmembrane region" description="Helical" evidence="3">
    <location>
        <begin position="20"/>
        <end position="39"/>
    </location>
</feature>
<feature type="transmembrane region" description="Helical" evidence="3">
    <location>
        <begin position="123"/>
        <end position="147"/>
    </location>
</feature>
<organism evidence="4 5">
    <name type="scientific">Pseudaestuariivita atlantica</name>
    <dbReference type="NCBI Taxonomy" id="1317121"/>
    <lineage>
        <taxon>Bacteria</taxon>
        <taxon>Pseudomonadati</taxon>
        <taxon>Pseudomonadota</taxon>
        <taxon>Alphaproteobacteria</taxon>
        <taxon>Rhodobacterales</taxon>
        <taxon>Paracoccaceae</taxon>
        <taxon>Pseudaestuariivita</taxon>
    </lineage>
</organism>
<comment type="subcellular location">
    <subcellularLocation>
        <location evidence="2">Cell membrane</location>
        <topology evidence="2">Multi-pass membrane protein</topology>
    </subcellularLocation>
</comment>
<dbReference type="PIRSF" id="PIRSF016661">
    <property type="entry name" value="BioY"/>
    <property type="match status" value="1"/>
</dbReference>
<dbReference type="GO" id="GO:0005886">
    <property type="term" value="C:plasma membrane"/>
    <property type="evidence" value="ECO:0007669"/>
    <property type="project" value="UniProtKB-SubCell"/>
</dbReference>
<dbReference type="PATRIC" id="fig|1317121.7.peg.4244"/>
<feature type="transmembrane region" description="Helical" evidence="3">
    <location>
        <begin position="167"/>
        <end position="196"/>
    </location>
</feature>
<keyword evidence="3" id="KW-0812">Transmembrane</keyword>
<keyword evidence="2" id="KW-0813">Transport</keyword>
<evidence type="ECO:0000256" key="3">
    <source>
        <dbReference type="SAM" id="Phobius"/>
    </source>
</evidence>
<keyword evidence="5" id="KW-1185">Reference proteome</keyword>
<dbReference type="RefSeq" id="WP_082176413.1">
    <property type="nucleotide sequence ID" value="NZ_AQQZ01000009.1"/>
</dbReference>
<reference evidence="4 5" key="1">
    <citation type="journal article" date="2015" name="Int. J. Syst. Evol. Microbiol.">
        <title>Aestuariivita atlantica sp. nov., isolated from deep sea sediment of the Atlantic Ocean.</title>
        <authorList>
            <person name="Li G."/>
            <person name="Lai Q."/>
            <person name="Du Y."/>
            <person name="Liu X."/>
            <person name="Sun F."/>
            <person name="Shao Z."/>
        </authorList>
    </citation>
    <scope>NUCLEOTIDE SEQUENCE [LARGE SCALE GENOMIC DNA]</scope>
    <source>
        <strain evidence="4 5">22II-S11-z3</strain>
    </source>
</reference>
<protein>
    <recommendedName>
        <fullName evidence="2">Biotin transporter</fullName>
    </recommendedName>
</protein>
<feature type="transmembrane region" description="Helical" evidence="3">
    <location>
        <begin position="94"/>
        <end position="116"/>
    </location>
</feature>
<dbReference type="Gene3D" id="1.10.1760.20">
    <property type="match status" value="1"/>
</dbReference>
<comment type="similarity">
    <text evidence="1 2">Belongs to the BioY family.</text>
</comment>
<keyword evidence="2" id="KW-1003">Cell membrane</keyword>
<dbReference type="Pfam" id="PF02632">
    <property type="entry name" value="BioY"/>
    <property type="match status" value="1"/>
</dbReference>
<dbReference type="AlphaFoldDB" id="A0A0L1JKY8"/>
<dbReference type="GO" id="GO:0015225">
    <property type="term" value="F:biotin transmembrane transporter activity"/>
    <property type="evidence" value="ECO:0007669"/>
    <property type="project" value="UniProtKB-UniRule"/>
</dbReference>
<evidence type="ECO:0000313" key="5">
    <source>
        <dbReference type="Proteomes" id="UP000036938"/>
    </source>
</evidence>
<gene>
    <name evidence="4" type="ORF">ATO11_17555</name>
</gene>
<dbReference type="PANTHER" id="PTHR34295:SF1">
    <property type="entry name" value="BIOTIN TRANSPORTER BIOY"/>
    <property type="match status" value="1"/>
</dbReference>
<evidence type="ECO:0000313" key="4">
    <source>
        <dbReference type="EMBL" id="KNG92416.1"/>
    </source>
</evidence>
<keyword evidence="2 3" id="KW-0472">Membrane</keyword>
<proteinExistence type="inferred from homology"/>
<keyword evidence="3" id="KW-1133">Transmembrane helix</keyword>
<dbReference type="EMBL" id="AQQZ01000009">
    <property type="protein sequence ID" value="KNG92416.1"/>
    <property type="molecule type" value="Genomic_DNA"/>
</dbReference>
<name>A0A0L1JKY8_9RHOB</name>
<comment type="caution">
    <text evidence="4">The sequence shown here is derived from an EMBL/GenBank/DDBJ whole genome shotgun (WGS) entry which is preliminary data.</text>
</comment>
<dbReference type="PANTHER" id="PTHR34295">
    <property type="entry name" value="BIOTIN TRANSPORTER BIOY"/>
    <property type="match status" value="1"/>
</dbReference>
<accession>A0A0L1JKY8</accession>
<evidence type="ECO:0000256" key="2">
    <source>
        <dbReference type="PIRNR" id="PIRNR016661"/>
    </source>
</evidence>
<evidence type="ECO:0000256" key="1">
    <source>
        <dbReference type="ARBA" id="ARBA00010692"/>
    </source>
</evidence>
<dbReference type="Proteomes" id="UP000036938">
    <property type="component" value="Unassembled WGS sequence"/>
</dbReference>